<accession>A0A2Z4Y427</accession>
<evidence type="ECO:0000256" key="3">
    <source>
        <dbReference type="SAM" id="SignalP"/>
    </source>
</evidence>
<dbReference type="GO" id="GO:0003755">
    <property type="term" value="F:peptidyl-prolyl cis-trans isomerase activity"/>
    <property type="evidence" value="ECO:0007669"/>
    <property type="project" value="UniProtKB-KW"/>
</dbReference>
<dbReference type="InterPro" id="IPR000297">
    <property type="entry name" value="PPIase_PpiC"/>
</dbReference>
<evidence type="ECO:0000313" key="5">
    <source>
        <dbReference type="EMBL" id="AXA35967.1"/>
    </source>
</evidence>
<dbReference type="InterPro" id="IPR050245">
    <property type="entry name" value="PrsA_foldase"/>
</dbReference>
<keyword evidence="3" id="KW-0732">Signal</keyword>
<dbReference type="PROSITE" id="PS51257">
    <property type="entry name" value="PROKAR_LIPOPROTEIN"/>
    <property type="match status" value="1"/>
</dbReference>
<dbReference type="PROSITE" id="PS50198">
    <property type="entry name" value="PPIC_PPIASE_2"/>
    <property type="match status" value="1"/>
</dbReference>
<dbReference type="PANTHER" id="PTHR47245">
    <property type="entry name" value="PEPTIDYLPROLYL ISOMERASE"/>
    <property type="match status" value="1"/>
</dbReference>
<dbReference type="Pfam" id="PF13145">
    <property type="entry name" value="Rotamase_2"/>
    <property type="match status" value="1"/>
</dbReference>
<protein>
    <submittedName>
        <fullName evidence="5">Peptidyl-prolyl cis-trans isomerase PpiD</fullName>
    </submittedName>
</protein>
<organism evidence="5 6">
    <name type="scientific">Sumerlaea chitinivorans</name>
    <dbReference type="NCBI Taxonomy" id="2250252"/>
    <lineage>
        <taxon>Bacteria</taxon>
        <taxon>Candidatus Sumerlaeota</taxon>
        <taxon>Candidatus Sumerlaeia</taxon>
        <taxon>Candidatus Sumerlaeales</taxon>
        <taxon>Candidatus Sumerlaeaceae</taxon>
        <taxon>Candidatus Sumerlaea</taxon>
    </lineage>
</organism>
<feature type="chain" id="PRO_5016400075" evidence="3">
    <location>
        <begin position="25"/>
        <end position="548"/>
    </location>
</feature>
<keyword evidence="2" id="KW-0175">Coiled coil</keyword>
<feature type="coiled-coil region" evidence="2">
    <location>
        <begin position="422"/>
        <end position="449"/>
    </location>
</feature>
<dbReference type="PANTHER" id="PTHR47245:SF2">
    <property type="entry name" value="PEPTIDYL-PROLYL CIS-TRANS ISOMERASE HP_0175-RELATED"/>
    <property type="match status" value="1"/>
</dbReference>
<dbReference type="Gene3D" id="3.10.50.40">
    <property type="match status" value="2"/>
</dbReference>
<evidence type="ECO:0000259" key="4">
    <source>
        <dbReference type="PROSITE" id="PS50198"/>
    </source>
</evidence>
<name>A0A2Z4Y427_SUMC1</name>
<dbReference type="Pfam" id="PF00639">
    <property type="entry name" value="Rotamase"/>
    <property type="match status" value="1"/>
</dbReference>
<proteinExistence type="predicted"/>
<evidence type="ECO:0000256" key="1">
    <source>
        <dbReference type="PROSITE-ProRule" id="PRU00278"/>
    </source>
</evidence>
<keyword evidence="1" id="KW-0697">Rotamase</keyword>
<gene>
    <name evidence="5" type="ORF">BRCON_1190</name>
</gene>
<reference evidence="5 6" key="1">
    <citation type="submission" date="2018-05" db="EMBL/GenBank/DDBJ databases">
        <title>A metagenomic window into the 2 km-deep terrestrial subsurface aquifer revealed taxonomically and functionally diverse microbial community comprising novel uncultured bacterial lineages.</title>
        <authorList>
            <person name="Kadnikov V.V."/>
            <person name="Mardanov A.V."/>
            <person name="Beletsky A.V."/>
            <person name="Banks D."/>
            <person name="Pimenov N.V."/>
            <person name="Frank Y.A."/>
            <person name="Karnachuk O.V."/>
            <person name="Ravin N.V."/>
        </authorList>
    </citation>
    <scope>NUCLEOTIDE SEQUENCE [LARGE SCALE GENOMIC DNA]</scope>
    <source>
        <strain evidence="5">BY</strain>
    </source>
</reference>
<evidence type="ECO:0000256" key="2">
    <source>
        <dbReference type="SAM" id="Coils"/>
    </source>
</evidence>
<dbReference type="SUPFAM" id="SSF54534">
    <property type="entry name" value="FKBP-like"/>
    <property type="match status" value="1"/>
</dbReference>
<dbReference type="Proteomes" id="UP000262583">
    <property type="component" value="Chromosome"/>
</dbReference>
<dbReference type="EMBL" id="CP030759">
    <property type="protein sequence ID" value="AXA35967.1"/>
    <property type="molecule type" value="Genomic_DNA"/>
</dbReference>
<evidence type="ECO:0000313" key="6">
    <source>
        <dbReference type="Proteomes" id="UP000262583"/>
    </source>
</evidence>
<feature type="domain" description="PpiC" evidence="4">
    <location>
        <begin position="133"/>
        <end position="234"/>
    </location>
</feature>
<dbReference type="AlphaFoldDB" id="A0A2Z4Y427"/>
<dbReference type="KEGG" id="schv:BRCON_1190"/>
<dbReference type="InterPro" id="IPR046357">
    <property type="entry name" value="PPIase_dom_sf"/>
</dbReference>
<feature type="signal peptide" evidence="3">
    <location>
        <begin position="1"/>
        <end position="24"/>
    </location>
</feature>
<keyword evidence="1 5" id="KW-0413">Isomerase</keyword>
<sequence>MMRNWYLPKACVVFAFLWTGVACLAQSTQSAHGKDVQWYLDLYPSSVIRSMRFADQADPEASVREEIYLEARLAKLAEEAGLATNTAIQADIAYYQDSELIDMWLRHKVAQKPVTEAEIEQEYAQKASEFTETGTVRFRHLFLMVPPNDSRVEAEKKALAEKILRQVQRGAEFANLVGEYSDLKDAKRNKGVVGPEIPDRLGPQVRQALLALKENEITGPIRTRYGWEILQLLERKEPRVRPLTEVKSIIRRKLEKARAAEYQKLAEQTLPKAYPASVNDAVLSGSTVLSPNDWCFAVAGTTFTIAQTLAKIRATWSYENIADERERIRAALPRLILTEQVKAAACADGLADSEEYRTKARFIQNRLLAENYLKKLPETFSPSEKELRDYYEAEKQVFHTPPEGKGIVFRWVIKPDAVTSSGASLEYQRQLLRERVQKLRDEVQSGKKTRDEIAKLANEVETLDWFREGPNGYYFDQAFFRASKQTYSEVFPIRNGFAFCWVEDKREPQLRPFEECKEFVRRRFCNLKADEKKKSLIEQILQDYARTQ</sequence>